<dbReference type="PANTHER" id="PTHR43162:SF1">
    <property type="entry name" value="PRESTALK A DIFFERENTIATION PROTEIN A"/>
    <property type="match status" value="1"/>
</dbReference>
<reference evidence="2 3" key="1">
    <citation type="submission" date="2020-05" db="EMBL/GenBank/DDBJ databases">
        <title>Actinomadura verrucosospora NRRL-B18236 (PFL_A860) Genome sequencing and assembly.</title>
        <authorList>
            <person name="Samborskyy M."/>
        </authorList>
    </citation>
    <scope>NUCLEOTIDE SEQUENCE [LARGE SCALE GENOMIC DNA]</scope>
    <source>
        <strain evidence="2 3">NRRL:B18236</strain>
    </source>
</reference>
<dbReference type="Proteomes" id="UP000501240">
    <property type="component" value="Chromosome"/>
</dbReference>
<sequence length="278" mass="29298">MEASMSILVTGATGTVGRHVVAELLRRGLPVRALTRDPSRATLPAGVEVVAGDLAVPDSLGAAFDGAAAAHLINFAGDGYAPLENGRAIADLAVKSGVRRVTLLGGRAEGDLERALAAADLDWTILNPVEFMANTLQWWAPSVRAEDVVREPFGSRTSSLVHEADIGAVAAAVLADGGYAGESLVVTGPERITTTEKVRILGDALGREIRYVELTEDEARAKWAADGLPGPLIDFLIDTLGNPPEVGRTVHGTVERVTGRPARPFAQWARENADAFRP</sequence>
<name>A0A7D3ZCB0_ACTVE</name>
<feature type="domain" description="NmrA-like" evidence="1">
    <location>
        <begin position="6"/>
        <end position="101"/>
    </location>
</feature>
<keyword evidence="3" id="KW-1185">Reference proteome</keyword>
<evidence type="ECO:0000313" key="3">
    <source>
        <dbReference type="Proteomes" id="UP000501240"/>
    </source>
</evidence>
<dbReference type="EMBL" id="CP053892">
    <property type="protein sequence ID" value="QKG18897.1"/>
    <property type="molecule type" value="Genomic_DNA"/>
</dbReference>
<proteinExistence type="predicted"/>
<gene>
    <name evidence="2" type="ORF">ACTIVE_0533</name>
</gene>
<dbReference type="SUPFAM" id="SSF51735">
    <property type="entry name" value="NAD(P)-binding Rossmann-fold domains"/>
    <property type="match status" value="1"/>
</dbReference>
<dbReference type="InterPro" id="IPR051604">
    <property type="entry name" value="Ergot_Alk_Oxidoreductase"/>
</dbReference>
<dbReference type="Pfam" id="PF05368">
    <property type="entry name" value="NmrA"/>
    <property type="match status" value="1"/>
</dbReference>
<dbReference type="Gene3D" id="3.40.50.720">
    <property type="entry name" value="NAD(P)-binding Rossmann-like Domain"/>
    <property type="match status" value="1"/>
</dbReference>
<organism evidence="2 3">
    <name type="scientific">Actinomadura verrucosospora</name>
    <dbReference type="NCBI Taxonomy" id="46165"/>
    <lineage>
        <taxon>Bacteria</taxon>
        <taxon>Bacillati</taxon>
        <taxon>Actinomycetota</taxon>
        <taxon>Actinomycetes</taxon>
        <taxon>Streptosporangiales</taxon>
        <taxon>Thermomonosporaceae</taxon>
        <taxon>Actinomadura</taxon>
    </lineage>
</organism>
<dbReference type="InterPro" id="IPR036291">
    <property type="entry name" value="NAD(P)-bd_dom_sf"/>
</dbReference>
<evidence type="ECO:0000313" key="2">
    <source>
        <dbReference type="EMBL" id="QKG18897.1"/>
    </source>
</evidence>
<dbReference type="PANTHER" id="PTHR43162">
    <property type="match status" value="1"/>
</dbReference>
<protein>
    <submittedName>
        <fullName evidence="2">Nucleotide-diphosphate-sugar epimerase</fullName>
    </submittedName>
</protein>
<dbReference type="AlphaFoldDB" id="A0A7D3ZCB0"/>
<dbReference type="InterPro" id="IPR008030">
    <property type="entry name" value="NmrA-like"/>
</dbReference>
<evidence type="ECO:0000259" key="1">
    <source>
        <dbReference type="Pfam" id="PF05368"/>
    </source>
</evidence>
<dbReference type="Gene3D" id="3.90.25.10">
    <property type="entry name" value="UDP-galactose 4-epimerase, domain 1"/>
    <property type="match status" value="1"/>
</dbReference>
<accession>A0A7D3ZCB0</accession>